<gene>
    <name evidence="2" type="ORF">AVDCRST_MAG16-1872</name>
</gene>
<proteinExistence type="predicted"/>
<evidence type="ECO:0000313" key="2">
    <source>
        <dbReference type="EMBL" id="CAA9342014.1"/>
    </source>
</evidence>
<evidence type="ECO:0008006" key="3">
    <source>
        <dbReference type="Google" id="ProtNLM"/>
    </source>
</evidence>
<protein>
    <recommendedName>
        <fullName evidence="3">DUF5709 domain-containing protein</fullName>
    </recommendedName>
</protein>
<dbReference type="AlphaFoldDB" id="A0A6J4LU65"/>
<reference evidence="2" key="1">
    <citation type="submission" date="2020-02" db="EMBL/GenBank/DDBJ databases">
        <authorList>
            <person name="Meier V. D."/>
        </authorList>
    </citation>
    <scope>NUCLEOTIDE SEQUENCE</scope>
    <source>
        <strain evidence="2">AVDCRST_MAG16</strain>
    </source>
</reference>
<name>A0A6J4LU65_9ACTN</name>
<sequence>MNREPGTDAAVEAPVEDRVEQGTPPAADPGVEVPLEAVDADVVEQAAETAPGSYTETRDLPLEADPADVAEQGAGVELDEDERR</sequence>
<accession>A0A6J4LU65</accession>
<dbReference type="EMBL" id="CADCUE010000169">
    <property type="protein sequence ID" value="CAA9342014.1"/>
    <property type="molecule type" value="Genomic_DNA"/>
</dbReference>
<organism evidence="2">
    <name type="scientific">uncultured Frankineae bacterium</name>
    <dbReference type="NCBI Taxonomy" id="437475"/>
    <lineage>
        <taxon>Bacteria</taxon>
        <taxon>Bacillati</taxon>
        <taxon>Actinomycetota</taxon>
        <taxon>Actinomycetes</taxon>
        <taxon>Frankiales</taxon>
        <taxon>environmental samples</taxon>
    </lineage>
</organism>
<feature type="region of interest" description="Disordered" evidence="1">
    <location>
        <begin position="1"/>
        <end position="84"/>
    </location>
</feature>
<evidence type="ECO:0000256" key="1">
    <source>
        <dbReference type="SAM" id="MobiDB-lite"/>
    </source>
</evidence>